<keyword evidence="1" id="KW-0732">Signal</keyword>
<evidence type="ECO:0000313" key="2">
    <source>
        <dbReference type="EMBL" id="MBW4662270.1"/>
    </source>
</evidence>
<proteinExistence type="predicted"/>
<sequence>MKLAIGLMTKNSLKFSAVATLAIGACFVSTAAQAFNIVPIPNSSTTIGAICTPNQCNVRSNTNLFSFRRLTVDTNQRVNFITTFEDIIVTVDRLSRFDGIFTTSRRQGTNLDLTAFASVTFGDTAAYDLNGGRYNQSGNTSGRPKAIPENPVGSLLGAGAVGVVLLLKGRRRFSRLAQSKMTASPEQNNL</sequence>
<comment type="caution">
    <text evidence="2">The sequence shown here is derived from an EMBL/GenBank/DDBJ whole genome shotgun (WGS) entry which is preliminary data.</text>
</comment>
<dbReference type="EMBL" id="JAHHHD010000066">
    <property type="protein sequence ID" value="MBW4662270.1"/>
    <property type="molecule type" value="Genomic_DNA"/>
</dbReference>
<evidence type="ECO:0000313" key="3">
    <source>
        <dbReference type="Proteomes" id="UP000757435"/>
    </source>
</evidence>
<reference evidence="2" key="2">
    <citation type="journal article" date="2022" name="Microbiol. Resour. Announc.">
        <title>Metagenome Sequencing to Explore Phylogenomics of Terrestrial Cyanobacteria.</title>
        <authorList>
            <person name="Ward R.D."/>
            <person name="Stajich J.E."/>
            <person name="Johansen J.R."/>
            <person name="Huntemann M."/>
            <person name="Clum A."/>
            <person name="Foster B."/>
            <person name="Foster B."/>
            <person name="Roux S."/>
            <person name="Palaniappan K."/>
            <person name="Varghese N."/>
            <person name="Mukherjee S."/>
            <person name="Reddy T.B.K."/>
            <person name="Daum C."/>
            <person name="Copeland A."/>
            <person name="Chen I.A."/>
            <person name="Ivanova N.N."/>
            <person name="Kyrpides N.C."/>
            <person name="Shapiro N."/>
            <person name="Eloe-Fadrosh E.A."/>
            <person name="Pietrasiak N."/>
        </authorList>
    </citation>
    <scope>NUCLEOTIDE SEQUENCE</scope>
    <source>
        <strain evidence="2">UHER 2000/2452</strain>
    </source>
</reference>
<gene>
    <name evidence="2" type="ORF">KME15_26760</name>
</gene>
<feature type="signal peptide" evidence="1">
    <location>
        <begin position="1"/>
        <end position="34"/>
    </location>
</feature>
<accession>A0A951UQC8</accession>
<protein>
    <recommendedName>
        <fullName evidence="4">PEP-CTERM sorting domain-containing protein</fullName>
    </recommendedName>
</protein>
<dbReference type="AlphaFoldDB" id="A0A951UQC8"/>
<dbReference type="PROSITE" id="PS51257">
    <property type="entry name" value="PROKAR_LIPOPROTEIN"/>
    <property type="match status" value="1"/>
</dbReference>
<evidence type="ECO:0000256" key="1">
    <source>
        <dbReference type="SAM" id="SignalP"/>
    </source>
</evidence>
<reference evidence="2" key="1">
    <citation type="submission" date="2021-05" db="EMBL/GenBank/DDBJ databases">
        <authorList>
            <person name="Pietrasiak N."/>
            <person name="Ward R."/>
            <person name="Stajich J.E."/>
            <person name="Kurbessoian T."/>
        </authorList>
    </citation>
    <scope>NUCLEOTIDE SEQUENCE</scope>
    <source>
        <strain evidence="2">UHER 2000/2452</strain>
    </source>
</reference>
<evidence type="ECO:0008006" key="4">
    <source>
        <dbReference type="Google" id="ProtNLM"/>
    </source>
</evidence>
<name>A0A951UQC8_9CYAN</name>
<dbReference type="Proteomes" id="UP000757435">
    <property type="component" value="Unassembled WGS sequence"/>
</dbReference>
<feature type="chain" id="PRO_5037498807" description="PEP-CTERM sorting domain-containing protein" evidence="1">
    <location>
        <begin position="35"/>
        <end position="190"/>
    </location>
</feature>
<organism evidence="2 3">
    <name type="scientific">Drouetiella hepatica Uher 2000/2452</name>
    <dbReference type="NCBI Taxonomy" id="904376"/>
    <lineage>
        <taxon>Bacteria</taxon>
        <taxon>Bacillati</taxon>
        <taxon>Cyanobacteriota</taxon>
        <taxon>Cyanophyceae</taxon>
        <taxon>Oculatellales</taxon>
        <taxon>Oculatellaceae</taxon>
        <taxon>Drouetiella</taxon>
    </lineage>
</organism>